<comment type="similarity">
    <text evidence="2">Belongs to the SCC4/mau-2 family.</text>
</comment>
<dbReference type="PANTHER" id="PTHR21394">
    <property type="entry name" value="MAU2 CHROMATID COHESION FACTOR HOMOLOG"/>
    <property type="match status" value="1"/>
</dbReference>
<dbReference type="AlphaFoldDB" id="A0A843XHE6"/>
<dbReference type="Proteomes" id="UP000652761">
    <property type="component" value="Unassembled WGS sequence"/>
</dbReference>
<evidence type="ECO:0000256" key="4">
    <source>
        <dbReference type="ARBA" id="ARBA00022776"/>
    </source>
</evidence>
<keyword evidence="5" id="KW-0159">Chromosome partition</keyword>
<reference evidence="9" key="1">
    <citation type="submission" date="2017-07" db="EMBL/GenBank/DDBJ databases">
        <title>Taro Niue Genome Assembly and Annotation.</title>
        <authorList>
            <person name="Atibalentja N."/>
            <person name="Keating K."/>
            <person name="Fields C.J."/>
        </authorList>
    </citation>
    <scope>NUCLEOTIDE SEQUENCE</scope>
    <source>
        <strain evidence="9">Niue_2</strain>
        <tissue evidence="9">Leaf</tissue>
    </source>
</reference>
<keyword evidence="7" id="KW-0131">Cell cycle</keyword>
<proteinExistence type="inferred from homology"/>
<comment type="subcellular location">
    <subcellularLocation>
        <location evidence="1">Nucleus</location>
    </subcellularLocation>
</comment>
<dbReference type="GO" id="GO:0007064">
    <property type="term" value="P:mitotic sister chromatid cohesion"/>
    <property type="evidence" value="ECO:0007669"/>
    <property type="project" value="InterPro"/>
</dbReference>
<evidence type="ECO:0000313" key="9">
    <source>
        <dbReference type="EMBL" id="MQM18663.1"/>
    </source>
</evidence>
<dbReference type="EMBL" id="NMUH01008352">
    <property type="protein sequence ID" value="MQM18663.1"/>
    <property type="molecule type" value="Genomic_DNA"/>
</dbReference>
<evidence type="ECO:0000313" key="10">
    <source>
        <dbReference type="Proteomes" id="UP000652761"/>
    </source>
</evidence>
<comment type="caution">
    <text evidence="9">The sequence shown here is derived from an EMBL/GenBank/DDBJ whole genome shotgun (WGS) entry which is preliminary data.</text>
</comment>
<dbReference type="GO" id="GO:0051301">
    <property type="term" value="P:cell division"/>
    <property type="evidence" value="ECO:0007669"/>
    <property type="project" value="UniProtKB-KW"/>
</dbReference>
<protein>
    <submittedName>
        <fullName evidence="9">Uncharacterized protein</fullName>
    </submittedName>
</protein>
<accession>A0A843XHE6</accession>
<organism evidence="9 10">
    <name type="scientific">Colocasia esculenta</name>
    <name type="common">Wild taro</name>
    <name type="synonym">Arum esculentum</name>
    <dbReference type="NCBI Taxonomy" id="4460"/>
    <lineage>
        <taxon>Eukaryota</taxon>
        <taxon>Viridiplantae</taxon>
        <taxon>Streptophyta</taxon>
        <taxon>Embryophyta</taxon>
        <taxon>Tracheophyta</taxon>
        <taxon>Spermatophyta</taxon>
        <taxon>Magnoliopsida</taxon>
        <taxon>Liliopsida</taxon>
        <taxon>Araceae</taxon>
        <taxon>Aroideae</taxon>
        <taxon>Colocasieae</taxon>
        <taxon>Colocasia</taxon>
    </lineage>
</organism>
<keyword evidence="6" id="KW-0539">Nucleus</keyword>
<evidence type="ECO:0000256" key="5">
    <source>
        <dbReference type="ARBA" id="ARBA00022829"/>
    </source>
</evidence>
<evidence type="ECO:0000256" key="3">
    <source>
        <dbReference type="ARBA" id="ARBA00022618"/>
    </source>
</evidence>
<keyword evidence="4" id="KW-0498">Mitosis</keyword>
<evidence type="ECO:0000256" key="8">
    <source>
        <dbReference type="SAM" id="MobiDB-lite"/>
    </source>
</evidence>
<keyword evidence="10" id="KW-1185">Reference proteome</keyword>
<keyword evidence="3" id="KW-0132">Cell division</keyword>
<evidence type="ECO:0000256" key="1">
    <source>
        <dbReference type="ARBA" id="ARBA00004123"/>
    </source>
</evidence>
<sequence>MDEEDRASRDSLRSILLLQEFGSVWGMATSVASERTDDDDDDDAVPIGWCSAADAAVHACLCSCCWSLIRLASGLKIAHQQLGNIQLVSQFLTILGSLALQLHDTGQAREILKSALTLAKTLYDIPTQIWIVSVLTDLYKEVGERGNEMENAEYERKKEDDLQRRLSETQASIHHLELIEKARVEVQQPHGLDIKRAIAGPATKVDLDIPESVGLQTPAPSLSRLRDSDSAKRGKRKL</sequence>
<dbReference type="GO" id="GO:0007059">
    <property type="term" value="P:chromosome segregation"/>
    <property type="evidence" value="ECO:0007669"/>
    <property type="project" value="UniProtKB-KW"/>
</dbReference>
<dbReference type="GO" id="GO:0005634">
    <property type="term" value="C:nucleus"/>
    <property type="evidence" value="ECO:0007669"/>
    <property type="project" value="UniProtKB-SubCell"/>
</dbReference>
<dbReference type="OrthoDB" id="5565328at2759"/>
<evidence type="ECO:0000256" key="6">
    <source>
        <dbReference type="ARBA" id="ARBA00023242"/>
    </source>
</evidence>
<evidence type="ECO:0000256" key="7">
    <source>
        <dbReference type="ARBA" id="ARBA00023306"/>
    </source>
</evidence>
<dbReference type="InterPro" id="IPR019440">
    <property type="entry name" value="MAU2"/>
</dbReference>
<name>A0A843XHE6_COLES</name>
<gene>
    <name evidence="9" type="ORF">Taro_051660</name>
</gene>
<evidence type="ECO:0000256" key="2">
    <source>
        <dbReference type="ARBA" id="ARBA00008585"/>
    </source>
</evidence>
<feature type="region of interest" description="Disordered" evidence="8">
    <location>
        <begin position="209"/>
        <end position="238"/>
    </location>
</feature>